<keyword evidence="11 13" id="KW-0472">Membrane</keyword>
<keyword evidence="8 13" id="KW-0460">Magnesium</keyword>
<evidence type="ECO:0000256" key="12">
    <source>
        <dbReference type="ARBA" id="ARBA00049360"/>
    </source>
</evidence>
<dbReference type="InterPro" id="IPR001757">
    <property type="entry name" value="P_typ_ATPase"/>
</dbReference>
<keyword evidence="5 13" id="KW-0479">Metal-binding</keyword>
<dbReference type="InterPro" id="IPR047819">
    <property type="entry name" value="P5A-ATPase_N"/>
</dbReference>
<feature type="domain" description="P-type ATPase A" evidence="14">
    <location>
        <begin position="224"/>
        <end position="322"/>
    </location>
</feature>
<proteinExistence type="inferred from homology"/>
<gene>
    <name evidence="16" type="ORF">LSAA_1805</name>
</gene>
<name>A0A7R8GZ96_LEPSM</name>
<keyword evidence="7 13" id="KW-0067">ATP-binding</keyword>
<evidence type="ECO:0000256" key="9">
    <source>
        <dbReference type="ARBA" id="ARBA00022967"/>
    </source>
</evidence>
<keyword evidence="3" id="KW-0597">Phosphoprotein</keyword>
<comment type="catalytic activity">
    <reaction evidence="12 13">
        <text>ATP + H2O = ADP + phosphate + H(+)</text>
        <dbReference type="Rhea" id="RHEA:13065"/>
        <dbReference type="ChEBI" id="CHEBI:15377"/>
        <dbReference type="ChEBI" id="CHEBI:15378"/>
        <dbReference type="ChEBI" id="CHEBI:30616"/>
        <dbReference type="ChEBI" id="CHEBI:43474"/>
        <dbReference type="ChEBI" id="CHEBI:456216"/>
    </reaction>
</comment>
<comment type="caution">
    <text evidence="13">Lacks conserved residue(s) required for the propagation of feature annotation.</text>
</comment>
<evidence type="ECO:0000256" key="11">
    <source>
        <dbReference type="ARBA" id="ARBA00023136"/>
    </source>
</evidence>
<dbReference type="GO" id="GO:0019829">
    <property type="term" value="F:ATPase-coupled monoatomic cation transmembrane transporter activity"/>
    <property type="evidence" value="ECO:0007669"/>
    <property type="project" value="UniProtKB-UniRule"/>
</dbReference>
<dbReference type="EC" id="7.2.2.-" evidence="13"/>
<dbReference type="GO" id="GO:0140358">
    <property type="term" value="F:P-type transmembrane transporter activity"/>
    <property type="evidence" value="ECO:0007669"/>
    <property type="project" value="InterPro"/>
</dbReference>
<accession>A0A7R8GZ96</accession>
<comment type="similarity">
    <text evidence="2 13">Belongs to the cation transport ATPase (P-type) (TC 3.A.3) family. Type V subfamily.</text>
</comment>
<dbReference type="OrthoDB" id="48943at2759"/>
<evidence type="ECO:0000313" key="17">
    <source>
        <dbReference type="Proteomes" id="UP000675881"/>
    </source>
</evidence>
<dbReference type="NCBIfam" id="TIGR01494">
    <property type="entry name" value="ATPase_P-type"/>
    <property type="match status" value="1"/>
</dbReference>
<dbReference type="Proteomes" id="UP000675881">
    <property type="component" value="Chromosome 1"/>
</dbReference>
<dbReference type="GO" id="GO:0015203">
    <property type="term" value="F:polyamine transmembrane transporter activity"/>
    <property type="evidence" value="ECO:0007669"/>
    <property type="project" value="TreeGrafter"/>
</dbReference>
<evidence type="ECO:0000256" key="6">
    <source>
        <dbReference type="ARBA" id="ARBA00022741"/>
    </source>
</evidence>
<dbReference type="GO" id="GO:0016887">
    <property type="term" value="F:ATP hydrolysis activity"/>
    <property type="evidence" value="ECO:0007669"/>
    <property type="project" value="InterPro"/>
</dbReference>
<comment type="subcellular location">
    <subcellularLocation>
        <location evidence="1 13">Membrane</location>
        <topology evidence="1 13">Multi-pass membrane protein</topology>
    </subcellularLocation>
</comment>
<evidence type="ECO:0000256" key="13">
    <source>
        <dbReference type="RuleBase" id="RU362082"/>
    </source>
</evidence>
<feature type="domain" description="P5B-type ATPase N-terminal" evidence="15">
    <location>
        <begin position="70"/>
        <end position="141"/>
    </location>
</feature>
<dbReference type="SUPFAM" id="SSF81653">
    <property type="entry name" value="Calcium ATPase, transduction domain A"/>
    <property type="match status" value="1"/>
</dbReference>
<keyword evidence="4 13" id="KW-0812">Transmembrane</keyword>
<dbReference type="Gene3D" id="1.20.1110.10">
    <property type="entry name" value="Calcium-transporting ATPase, transmembrane domain"/>
    <property type="match status" value="1"/>
</dbReference>
<dbReference type="InterPro" id="IPR023214">
    <property type="entry name" value="HAD_sf"/>
</dbReference>
<keyword evidence="6 13" id="KW-0547">Nucleotide-binding</keyword>
<feature type="transmembrane region" description="Helical" evidence="13">
    <location>
        <begin position="340"/>
        <end position="360"/>
    </location>
</feature>
<organism evidence="16 17">
    <name type="scientific">Lepeophtheirus salmonis</name>
    <name type="common">Salmon louse</name>
    <name type="synonym">Caligus salmonis</name>
    <dbReference type="NCBI Taxonomy" id="72036"/>
    <lineage>
        <taxon>Eukaryota</taxon>
        <taxon>Metazoa</taxon>
        <taxon>Ecdysozoa</taxon>
        <taxon>Arthropoda</taxon>
        <taxon>Crustacea</taxon>
        <taxon>Multicrustacea</taxon>
        <taxon>Hexanauplia</taxon>
        <taxon>Copepoda</taxon>
        <taxon>Siphonostomatoida</taxon>
        <taxon>Caligidae</taxon>
        <taxon>Lepeophtheirus</taxon>
    </lineage>
</organism>
<dbReference type="Gene3D" id="3.40.50.1000">
    <property type="entry name" value="HAD superfamily/HAD-like"/>
    <property type="match status" value="1"/>
</dbReference>
<dbReference type="Gene3D" id="2.70.150.10">
    <property type="entry name" value="Calcium-transporting ATPase, cytoplasmic transduction domain A"/>
    <property type="match status" value="1"/>
</dbReference>
<dbReference type="SUPFAM" id="SSF81665">
    <property type="entry name" value="Calcium ATPase, transmembrane domain M"/>
    <property type="match status" value="1"/>
</dbReference>
<dbReference type="AlphaFoldDB" id="A0A7R8GZ96"/>
<feature type="transmembrane region" description="Helical" evidence="13">
    <location>
        <begin position="75"/>
        <end position="94"/>
    </location>
</feature>
<protein>
    <recommendedName>
        <fullName evidence="13">Cation-transporting ATPase</fullName>
        <ecNumber evidence="13">7.2.2.-</ecNumber>
    </recommendedName>
</protein>
<evidence type="ECO:0000256" key="8">
    <source>
        <dbReference type="ARBA" id="ARBA00022842"/>
    </source>
</evidence>
<dbReference type="Pfam" id="PF12409">
    <property type="entry name" value="P5-ATPase"/>
    <property type="match status" value="1"/>
</dbReference>
<evidence type="ECO:0000313" key="16">
    <source>
        <dbReference type="EMBL" id="CAF2760270.1"/>
    </source>
</evidence>
<dbReference type="PANTHER" id="PTHR45630:SF8">
    <property type="entry name" value="CATION-TRANSPORTING ATPASE"/>
    <property type="match status" value="1"/>
</dbReference>
<evidence type="ECO:0000256" key="5">
    <source>
        <dbReference type="ARBA" id="ARBA00022723"/>
    </source>
</evidence>
<dbReference type="GO" id="GO:0016020">
    <property type="term" value="C:membrane"/>
    <property type="evidence" value="ECO:0007669"/>
    <property type="project" value="UniProtKB-SubCell"/>
</dbReference>
<dbReference type="Pfam" id="PF00122">
    <property type="entry name" value="E1-E2_ATPase"/>
    <property type="match status" value="1"/>
</dbReference>
<dbReference type="InterPro" id="IPR008250">
    <property type="entry name" value="ATPase_P-typ_transduc_dom_A_sf"/>
</dbReference>
<dbReference type="InterPro" id="IPR023298">
    <property type="entry name" value="ATPase_P-typ_TM_dom_sf"/>
</dbReference>
<evidence type="ECO:0000256" key="3">
    <source>
        <dbReference type="ARBA" id="ARBA00022553"/>
    </source>
</evidence>
<dbReference type="InterPro" id="IPR006544">
    <property type="entry name" value="P-type_TPase_V"/>
</dbReference>
<evidence type="ECO:0000256" key="1">
    <source>
        <dbReference type="ARBA" id="ARBA00004141"/>
    </source>
</evidence>
<evidence type="ECO:0000256" key="2">
    <source>
        <dbReference type="ARBA" id="ARBA00006000"/>
    </source>
</evidence>
<evidence type="ECO:0000259" key="15">
    <source>
        <dbReference type="Pfam" id="PF12409"/>
    </source>
</evidence>
<dbReference type="GO" id="GO:0005524">
    <property type="term" value="F:ATP binding"/>
    <property type="evidence" value="ECO:0007669"/>
    <property type="project" value="UniProtKB-UniRule"/>
</dbReference>
<evidence type="ECO:0000256" key="7">
    <source>
        <dbReference type="ARBA" id="ARBA00022840"/>
    </source>
</evidence>
<evidence type="ECO:0000256" key="4">
    <source>
        <dbReference type="ARBA" id="ARBA00022692"/>
    </source>
</evidence>
<dbReference type="PROSITE" id="PS00154">
    <property type="entry name" value="ATPASE_E1_E2"/>
    <property type="match status" value="1"/>
</dbReference>
<dbReference type="GO" id="GO:0006874">
    <property type="term" value="P:intracellular calcium ion homeostasis"/>
    <property type="evidence" value="ECO:0007669"/>
    <property type="project" value="TreeGrafter"/>
</dbReference>
<keyword evidence="17" id="KW-1185">Reference proteome</keyword>
<keyword evidence="10 13" id="KW-1133">Transmembrane helix</keyword>
<dbReference type="EMBL" id="HG994580">
    <property type="protein sequence ID" value="CAF2760270.1"/>
    <property type="molecule type" value="Genomic_DNA"/>
</dbReference>
<reference evidence="16" key="1">
    <citation type="submission" date="2021-02" db="EMBL/GenBank/DDBJ databases">
        <authorList>
            <person name="Bekaert M."/>
        </authorList>
    </citation>
    <scope>NUCLEOTIDE SEQUENCE</scope>
    <source>
        <strain evidence="16">IoA-00</strain>
    </source>
</reference>
<dbReference type="PANTHER" id="PTHR45630">
    <property type="entry name" value="CATION-TRANSPORTING ATPASE-RELATED"/>
    <property type="match status" value="1"/>
</dbReference>
<dbReference type="GO" id="GO:0046872">
    <property type="term" value="F:metal ion binding"/>
    <property type="evidence" value="ECO:0007669"/>
    <property type="project" value="UniProtKB-UniRule"/>
</dbReference>
<feature type="transmembrane region" description="Helical" evidence="13">
    <location>
        <begin position="187"/>
        <end position="208"/>
    </location>
</feature>
<evidence type="ECO:0000259" key="14">
    <source>
        <dbReference type="Pfam" id="PF00122"/>
    </source>
</evidence>
<evidence type="ECO:0000256" key="10">
    <source>
        <dbReference type="ARBA" id="ARBA00022989"/>
    </source>
</evidence>
<dbReference type="FunFam" id="1.20.1110.10:FF:000023">
    <property type="entry name" value="Cation-transporting ATPase"/>
    <property type="match status" value="1"/>
</dbReference>
<sequence length="568" mass="63534">MDIYYTSSYRKELLDKNRTSLVFSSKKDIGRYWNEGTRISSLKSGSRITRVTVHSGPSSPLSKWKAFVFSLSKTIITSFLVLCSGGLLLILLTWRSDIKLNCLYRKVPLKIALKVLLKDKFNQIFEEDIQKLSECSSSRYFVNKKIKYVWSPEIKGIGCFTVSDRIQEYGENLIKITYTIILWSLQFYWKFAVIIAITSVISVTASVWETRKQNRNLRDKMKSESRVTLLRDGRVVEISSIEMVPGDVVLLPTNGGYMMECDAVLVEGTCVVNESMLTGESIPITKIPVPDDEGKAQSGRYVKAVVIRTGFTTTKGELVRAILFPPPLDFAFHRDFLKSIYVFLTLGLIGMSYSLYVWIINGGTMAECLLNSFDILTFVVPPILPAALTANNAFAQKRLQKEGIFCLHSKHICLCGGIDVVAFDKTGTLTDSVLDLAAVVESKNAQFQESIKEPRQLPTESLMLQCMATCHSLIKMDGELTGNPLDVKLFEAIAWELVEFKHSNVNPDYGFQTPVLVFPPKYSGYGGVYSSAPRSSSNLEIAPLKTYPFDSAVQKNDCCGQEEGGLTF</sequence>
<dbReference type="InterPro" id="IPR018303">
    <property type="entry name" value="ATPase_P-typ_P_site"/>
</dbReference>
<keyword evidence="9 13" id="KW-1278">Translocase</keyword>
<dbReference type="InterPro" id="IPR059000">
    <property type="entry name" value="ATPase_P-type_domA"/>
</dbReference>
<feature type="transmembrane region" description="Helical" evidence="13">
    <location>
        <begin position="375"/>
        <end position="394"/>
    </location>
</feature>